<evidence type="ECO:0000313" key="5">
    <source>
        <dbReference type="Proteomes" id="UP000190625"/>
    </source>
</evidence>
<comment type="similarity">
    <text evidence="1">Belongs to the bacterial sugar transferase family.</text>
</comment>
<protein>
    <submittedName>
        <fullName evidence="4">Sugar transferase involved in LPS biosynthesis (Colanic, teichoic acid)</fullName>
    </submittedName>
</protein>
<keyword evidence="2" id="KW-0472">Membrane</keyword>
<dbReference type="PANTHER" id="PTHR30576:SF0">
    <property type="entry name" value="UNDECAPRENYL-PHOSPHATE N-ACETYLGALACTOSAMINYL 1-PHOSPHATE TRANSFERASE-RELATED"/>
    <property type="match status" value="1"/>
</dbReference>
<dbReference type="RefSeq" id="WP_078811158.1">
    <property type="nucleotide sequence ID" value="NZ_FUWM01000038.1"/>
</dbReference>
<name>A0A1T4R0V4_9FIRM</name>
<dbReference type="STRING" id="142842.SAMN02745118_02782"/>
<evidence type="ECO:0000259" key="3">
    <source>
        <dbReference type="Pfam" id="PF02397"/>
    </source>
</evidence>
<evidence type="ECO:0000256" key="2">
    <source>
        <dbReference type="SAM" id="Phobius"/>
    </source>
</evidence>
<dbReference type="PANTHER" id="PTHR30576">
    <property type="entry name" value="COLANIC BIOSYNTHESIS UDP-GLUCOSE LIPID CARRIER TRANSFERASE"/>
    <property type="match status" value="1"/>
</dbReference>
<proteinExistence type="inferred from homology"/>
<accession>A0A1T4R0V4</accession>
<organism evidence="4 5">
    <name type="scientific">Selenihalanaerobacter shriftii</name>
    <dbReference type="NCBI Taxonomy" id="142842"/>
    <lineage>
        <taxon>Bacteria</taxon>
        <taxon>Bacillati</taxon>
        <taxon>Bacillota</taxon>
        <taxon>Clostridia</taxon>
        <taxon>Halanaerobiales</taxon>
        <taxon>Halobacteroidaceae</taxon>
        <taxon>Selenihalanaerobacter</taxon>
    </lineage>
</organism>
<keyword evidence="2" id="KW-0812">Transmembrane</keyword>
<dbReference type="GO" id="GO:0016780">
    <property type="term" value="F:phosphotransferase activity, for other substituted phosphate groups"/>
    <property type="evidence" value="ECO:0007669"/>
    <property type="project" value="TreeGrafter"/>
</dbReference>
<dbReference type="OrthoDB" id="9808602at2"/>
<keyword evidence="4" id="KW-0808">Transferase</keyword>
<keyword evidence="5" id="KW-1185">Reference proteome</keyword>
<gene>
    <name evidence="4" type="ORF">SAMN02745118_02782</name>
</gene>
<dbReference type="Pfam" id="PF02397">
    <property type="entry name" value="Bac_transf"/>
    <property type="match status" value="1"/>
</dbReference>
<dbReference type="EMBL" id="FUWM01000038">
    <property type="protein sequence ID" value="SKA09486.1"/>
    <property type="molecule type" value="Genomic_DNA"/>
</dbReference>
<feature type="transmembrane region" description="Helical" evidence="2">
    <location>
        <begin position="20"/>
        <end position="41"/>
    </location>
</feature>
<dbReference type="InterPro" id="IPR003362">
    <property type="entry name" value="Bact_transf"/>
</dbReference>
<feature type="domain" description="Bacterial sugar transferase" evidence="3">
    <location>
        <begin position="15"/>
        <end position="203"/>
    </location>
</feature>
<keyword evidence="2" id="KW-1133">Transmembrane helix</keyword>
<sequence>MKKNVNISLYDRILKRSFDILFSLVGLSLTGIIIIISYIIATIDTKENGFFTQERVGKDGKRFKVIKIKTMKSNINFNTTVTTKSDPRITKSGEIFRKLKIDELPQLINVLKGDMSFVGPRPDVPEIMETLKEEDKVILSVRPGITGPATLKYREEEKILAQVDDPEKYNEEVIFLDKVEINKKYIREYSFIKDIKYIFRTVFNHEINDEERGFKI</sequence>
<dbReference type="Proteomes" id="UP000190625">
    <property type="component" value="Unassembled WGS sequence"/>
</dbReference>
<evidence type="ECO:0000256" key="1">
    <source>
        <dbReference type="ARBA" id="ARBA00006464"/>
    </source>
</evidence>
<reference evidence="5" key="1">
    <citation type="submission" date="2017-02" db="EMBL/GenBank/DDBJ databases">
        <authorList>
            <person name="Varghese N."/>
            <person name="Submissions S."/>
        </authorList>
    </citation>
    <scope>NUCLEOTIDE SEQUENCE [LARGE SCALE GENOMIC DNA]</scope>
    <source>
        <strain evidence="5">ATCC BAA-73</strain>
    </source>
</reference>
<evidence type="ECO:0000313" key="4">
    <source>
        <dbReference type="EMBL" id="SKA09486.1"/>
    </source>
</evidence>
<dbReference type="AlphaFoldDB" id="A0A1T4R0V4"/>